<evidence type="ECO:0000313" key="8">
    <source>
        <dbReference type="RefSeq" id="XP_022822540.1"/>
    </source>
</evidence>
<reference evidence="7 8" key="1">
    <citation type="submission" date="2025-04" db="UniProtKB">
        <authorList>
            <consortium name="RefSeq"/>
        </authorList>
    </citation>
    <scope>IDENTIFICATION</scope>
    <source>
        <strain evidence="7 8">Ishihara</strain>
        <tissue evidence="7 8">Whole body</tissue>
    </source>
</reference>
<feature type="chain" id="PRO_5044698804" evidence="4">
    <location>
        <begin position="18"/>
        <end position="736"/>
    </location>
</feature>
<keyword evidence="6" id="KW-1185">Reference proteome</keyword>
<dbReference type="InterPro" id="IPR045266">
    <property type="entry name" value="DOH_DOMON"/>
</dbReference>
<dbReference type="Pfam" id="PF01082">
    <property type="entry name" value="Cu2_monooxygen"/>
    <property type="match status" value="1"/>
</dbReference>
<dbReference type="SUPFAM" id="SSF49344">
    <property type="entry name" value="CBD9-like"/>
    <property type="match status" value="1"/>
</dbReference>
<dbReference type="GO" id="GO:0005507">
    <property type="term" value="F:copper ion binding"/>
    <property type="evidence" value="ECO:0007669"/>
    <property type="project" value="InterPro"/>
</dbReference>
<evidence type="ECO:0000256" key="4">
    <source>
        <dbReference type="SAM" id="SignalP"/>
    </source>
</evidence>
<dbReference type="InterPro" id="IPR024548">
    <property type="entry name" value="Cu2_monoox_C"/>
</dbReference>
<evidence type="ECO:0000313" key="6">
    <source>
        <dbReference type="Proteomes" id="UP000301870"/>
    </source>
</evidence>
<evidence type="ECO:0000313" key="7">
    <source>
        <dbReference type="RefSeq" id="XP_022822539.1"/>
    </source>
</evidence>
<dbReference type="GO" id="GO:0006589">
    <property type="term" value="P:octopamine biosynthetic process"/>
    <property type="evidence" value="ECO:0007669"/>
    <property type="project" value="TreeGrafter"/>
</dbReference>
<dbReference type="SUPFAM" id="SSF49742">
    <property type="entry name" value="PHM/PNGase F"/>
    <property type="match status" value="2"/>
</dbReference>
<dbReference type="InterPro" id="IPR000323">
    <property type="entry name" value="Cu2_ascorb_mOase_N"/>
</dbReference>
<dbReference type="Gene3D" id="2.60.40.1210">
    <property type="entry name" value="Cellobiose dehydrogenase, cytochrome domain"/>
    <property type="match status" value="1"/>
</dbReference>
<dbReference type="GO" id="GO:0042420">
    <property type="term" value="P:dopamine catabolic process"/>
    <property type="evidence" value="ECO:0007669"/>
    <property type="project" value="TreeGrafter"/>
</dbReference>
<dbReference type="RefSeq" id="XP_022822541.1">
    <property type="nucleotide sequence ID" value="XM_022966773.1"/>
</dbReference>
<dbReference type="KEGG" id="sliu:111353676"/>
<dbReference type="PANTHER" id="PTHR10157">
    <property type="entry name" value="DOPAMINE BETA HYDROXYLASE RELATED"/>
    <property type="match status" value="1"/>
</dbReference>
<dbReference type="Proteomes" id="UP000301870">
    <property type="component" value="Chromosome 17"/>
</dbReference>
<dbReference type="SMART" id="SM00664">
    <property type="entry name" value="DoH"/>
    <property type="match status" value="1"/>
</dbReference>
<dbReference type="InterPro" id="IPR028460">
    <property type="entry name" value="Tbh/DBH"/>
</dbReference>
<gene>
    <name evidence="7 8 9" type="primary">LOC111353676</name>
</gene>
<name>A0A9J7IQR7_SPOLT</name>
<comment type="similarity">
    <text evidence="1">Belongs to the copper type II ascorbate-dependent monooxygenase family.</text>
</comment>
<dbReference type="Pfam" id="PF03351">
    <property type="entry name" value="DOMON"/>
    <property type="match status" value="1"/>
</dbReference>
<dbReference type="Pfam" id="PF03712">
    <property type="entry name" value="Cu2_monoox_C"/>
    <property type="match status" value="1"/>
</dbReference>
<dbReference type="FunFam" id="2.60.120.230:FF:000001">
    <property type="entry name" value="Monooxygenase, DBH-like 1"/>
    <property type="match status" value="1"/>
</dbReference>
<dbReference type="AlphaFoldDB" id="A0A9J7IQR7"/>
<accession>A0A9J7IQR7</accession>
<dbReference type="OrthoDB" id="10003276at2759"/>
<dbReference type="PANTHER" id="PTHR10157:SF23">
    <property type="entry name" value="MOXD1 HOMOLOG 1"/>
    <property type="match status" value="1"/>
</dbReference>
<dbReference type="RefSeq" id="XP_022822539.1">
    <property type="nucleotide sequence ID" value="XM_022966771.1"/>
</dbReference>
<sequence>MHLQIVLALSAILLCDAKLPRFKQYAQPNELPANPLHSQALGQLQAQSKTEKTSRIVDQYRVRHRREVFDSNSFESSLTWAHSERLDQNGDVIIRWVNTDSSITFRLEAKTLGYVGLGFNSARNMRGADLVVAWVDDRNGIAQILDCYGSEFEDRAIADDVKNYELITGYQNDTHTTVEFRRQLDTCDKQDFVIGDDTTQILWALGPNDSDGQLPEHVKSGARPLRLLQPVSKPESIPLNHWDVRLTNLTIPYVMATLFWCKIFKVPDLPKKHHIIGYEPLIDSRPIRNNTPVQDPSSMSPVHHMVLYECVDDDDRHLWNAWAEGDGYFGPNRPSAWATCATPIAAWAIGSRGEFLPENVGIPLGEKGGVSYYMLEIHYDNQELHNVLDSSGIRVHYTSALRQHDAALLGAGIGVSALHVIPPKQKHYRTVGICSTECTQATLPEEGVNIVSVLLHAHGTARKISLKHIRGNQELPRISEENSYDSHYQQSRIVPRGRKFMRGDTLITECTYDSTSKDKPILGGYSAKQEMCLSFILYYPRTDLAGCYSMTPVKEFFETFGVKHFYGLSFTQVENIFLSSGTFENLPTLPLSDAEASKHAMNDTNAEQGVQGDDQGVGLMKELVIWEPPEFRNKSFMAHLNEMPWAEPLLTEQIEKTLYKGMHMTFCKKRDDSLGVPIQIQSYPNYTELTDNETSEKSCHYKSVNLPSVTKTSGSQTSRFSWLTIATLCTILVVAR</sequence>
<dbReference type="GO" id="GO:0030667">
    <property type="term" value="C:secretory granule membrane"/>
    <property type="evidence" value="ECO:0007669"/>
    <property type="project" value="TreeGrafter"/>
</dbReference>
<keyword evidence="4" id="KW-0732">Signal</keyword>
<feature type="signal peptide" evidence="4">
    <location>
        <begin position="1"/>
        <end position="17"/>
    </location>
</feature>
<keyword evidence="3" id="KW-0325">Glycoprotein</keyword>
<dbReference type="CDD" id="cd09631">
    <property type="entry name" value="DOMON_DOH"/>
    <property type="match status" value="1"/>
</dbReference>
<proteinExistence type="inferred from homology"/>
<evidence type="ECO:0000256" key="3">
    <source>
        <dbReference type="ARBA" id="ARBA00023180"/>
    </source>
</evidence>
<dbReference type="InterPro" id="IPR014784">
    <property type="entry name" value="Cu2_ascorb_mOase-like_C"/>
</dbReference>
<dbReference type="InterPro" id="IPR005018">
    <property type="entry name" value="DOMON_domain"/>
</dbReference>
<protein>
    <submittedName>
        <fullName evidence="7 8">MOXD1 homolog 1-like</fullName>
    </submittedName>
</protein>
<evidence type="ECO:0000313" key="9">
    <source>
        <dbReference type="RefSeq" id="XP_022822541.1"/>
    </source>
</evidence>
<evidence type="ECO:0000256" key="2">
    <source>
        <dbReference type="ARBA" id="ARBA00023157"/>
    </source>
</evidence>
<evidence type="ECO:0000256" key="1">
    <source>
        <dbReference type="ARBA" id="ARBA00010676"/>
    </source>
</evidence>
<dbReference type="GeneID" id="111353676"/>
<dbReference type="PRINTS" id="PR00767">
    <property type="entry name" value="DBMONOXGNASE"/>
</dbReference>
<dbReference type="Gene3D" id="2.60.120.230">
    <property type="match status" value="1"/>
</dbReference>
<feature type="domain" description="DOMON" evidence="5">
    <location>
        <begin position="90"/>
        <end position="206"/>
    </location>
</feature>
<organism evidence="6 7">
    <name type="scientific">Spodoptera litura</name>
    <name type="common">Asian cotton leafworm</name>
    <dbReference type="NCBI Taxonomy" id="69820"/>
    <lineage>
        <taxon>Eukaryota</taxon>
        <taxon>Metazoa</taxon>
        <taxon>Ecdysozoa</taxon>
        <taxon>Arthropoda</taxon>
        <taxon>Hexapoda</taxon>
        <taxon>Insecta</taxon>
        <taxon>Pterygota</taxon>
        <taxon>Neoptera</taxon>
        <taxon>Endopterygota</taxon>
        <taxon>Lepidoptera</taxon>
        <taxon>Glossata</taxon>
        <taxon>Ditrysia</taxon>
        <taxon>Noctuoidea</taxon>
        <taxon>Noctuidae</taxon>
        <taxon>Amphipyrinae</taxon>
        <taxon>Spodoptera</taxon>
    </lineage>
</organism>
<dbReference type="InterPro" id="IPR036939">
    <property type="entry name" value="Cu2_ascorb_mOase_N_sf"/>
</dbReference>
<keyword evidence="2" id="KW-1015">Disulfide bond</keyword>
<dbReference type="InterPro" id="IPR000945">
    <property type="entry name" value="DBH-like"/>
</dbReference>
<dbReference type="GO" id="GO:0042421">
    <property type="term" value="P:norepinephrine biosynthetic process"/>
    <property type="evidence" value="ECO:0007669"/>
    <property type="project" value="TreeGrafter"/>
</dbReference>
<dbReference type="RefSeq" id="XP_022822540.1">
    <property type="nucleotide sequence ID" value="XM_022966772.1"/>
</dbReference>
<dbReference type="Gene3D" id="2.60.120.310">
    <property type="entry name" value="Copper type II, ascorbate-dependent monooxygenase, N-terminal domain"/>
    <property type="match status" value="1"/>
</dbReference>
<dbReference type="PROSITE" id="PS50836">
    <property type="entry name" value="DOMON"/>
    <property type="match status" value="1"/>
</dbReference>
<dbReference type="InterPro" id="IPR008977">
    <property type="entry name" value="PHM/PNGase_F_dom_sf"/>
</dbReference>
<dbReference type="GO" id="GO:0004500">
    <property type="term" value="F:dopamine beta-monooxygenase activity"/>
    <property type="evidence" value="ECO:0007669"/>
    <property type="project" value="InterPro"/>
</dbReference>
<dbReference type="GO" id="GO:0005615">
    <property type="term" value="C:extracellular space"/>
    <property type="evidence" value="ECO:0007669"/>
    <property type="project" value="TreeGrafter"/>
</dbReference>
<evidence type="ECO:0000259" key="5">
    <source>
        <dbReference type="PROSITE" id="PS50836"/>
    </source>
</evidence>